<sequence>MFKNNLIKIVAANKRHINSSFFLFCINFINFVYPLLISPFIIKKCGLEGFGLVILFQSISIFIASITDYGFNINGTREITFNQDNNTFVNRHFFVVSYTKCILLIGAILLSLLIYIFFSKASEYSFLYFSSLLILIGRTFNPLWILRSLHKIKYFFYFFILFKVIAFVIIYIFLNQSSLFLVNMTIGLSDFLTCLFSIIVLFFSLKWEFFRPDFVAVKNEILTGFSIFIQVVSINANAYLNPMILGFFVNEYALGIYCVVEKIILIVKFCGSFIIQSIFPKACELAAKNLSSYKIFARNLFLFLVFSMLIAGFVLTGFSDLIVSFFLKSNRSACQELLIYSAWIPLVVGLNMVPYMTFMVFNKQNKTTSVLITSVLLNIIIAGILSKNFGIYGMTAGIYSIELFISISLWAILTVKFPFLNFINNDKKA</sequence>
<feature type="transmembrane region" description="Helical" evidence="6">
    <location>
        <begin position="300"/>
        <end position="327"/>
    </location>
</feature>
<feature type="transmembrane region" description="Helical" evidence="6">
    <location>
        <begin position="221"/>
        <end position="240"/>
    </location>
</feature>
<feature type="transmembrane region" description="Helical" evidence="6">
    <location>
        <begin position="391"/>
        <end position="413"/>
    </location>
</feature>
<dbReference type="EMBL" id="FQWH01000001">
    <property type="protein sequence ID" value="SHG16916.1"/>
    <property type="molecule type" value="Genomic_DNA"/>
</dbReference>
<evidence type="ECO:0000256" key="3">
    <source>
        <dbReference type="ARBA" id="ARBA00022692"/>
    </source>
</evidence>
<dbReference type="Proteomes" id="UP000184112">
    <property type="component" value="Unassembled WGS sequence"/>
</dbReference>
<feature type="transmembrane region" description="Helical" evidence="6">
    <location>
        <begin position="54"/>
        <end position="72"/>
    </location>
</feature>
<dbReference type="Pfam" id="PF01943">
    <property type="entry name" value="Polysacc_synt"/>
    <property type="match status" value="1"/>
</dbReference>
<keyword evidence="4 6" id="KW-1133">Transmembrane helix</keyword>
<feature type="transmembrane region" description="Helical" evidence="6">
    <location>
        <begin position="252"/>
        <end position="279"/>
    </location>
</feature>
<evidence type="ECO:0000256" key="1">
    <source>
        <dbReference type="ARBA" id="ARBA00004651"/>
    </source>
</evidence>
<reference evidence="7 8" key="1">
    <citation type="submission" date="2016-11" db="EMBL/GenBank/DDBJ databases">
        <authorList>
            <person name="Jaros S."/>
            <person name="Januszkiewicz K."/>
            <person name="Wedrychowicz H."/>
        </authorList>
    </citation>
    <scope>NUCLEOTIDE SEQUENCE [LARGE SCALE GENOMIC DNA]</scope>
    <source>
        <strain evidence="7 8">DSM 6792</strain>
    </source>
</reference>
<proteinExistence type="predicted"/>
<comment type="subcellular location">
    <subcellularLocation>
        <location evidence="1">Cell membrane</location>
        <topology evidence="1">Multi-pass membrane protein</topology>
    </subcellularLocation>
</comment>
<evidence type="ECO:0000313" key="8">
    <source>
        <dbReference type="Proteomes" id="UP000184112"/>
    </source>
</evidence>
<name>A0A1M5HLR8_FLAJO</name>
<evidence type="ECO:0000256" key="5">
    <source>
        <dbReference type="ARBA" id="ARBA00023136"/>
    </source>
</evidence>
<keyword evidence="3 6" id="KW-0812">Transmembrane</keyword>
<dbReference type="AlphaFoldDB" id="A0A1M5HLR8"/>
<feature type="transmembrane region" description="Helical" evidence="6">
    <location>
        <begin position="368"/>
        <end position="385"/>
    </location>
</feature>
<feature type="transmembrane region" description="Helical" evidence="6">
    <location>
        <begin position="21"/>
        <end position="42"/>
    </location>
</feature>
<feature type="transmembrane region" description="Helical" evidence="6">
    <location>
        <begin position="339"/>
        <end position="361"/>
    </location>
</feature>
<dbReference type="InterPro" id="IPR002797">
    <property type="entry name" value="Polysacc_synth"/>
</dbReference>
<dbReference type="GO" id="GO:0005886">
    <property type="term" value="C:plasma membrane"/>
    <property type="evidence" value="ECO:0007669"/>
    <property type="project" value="UniProtKB-SubCell"/>
</dbReference>
<organism evidence="7 8">
    <name type="scientific">Flavobacterium johnsoniae</name>
    <name type="common">Cytophaga johnsonae</name>
    <dbReference type="NCBI Taxonomy" id="986"/>
    <lineage>
        <taxon>Bacteria</taxon>
        <taxon>Pseudomonadati</taxon>
        <taxon>Bacteroidota</taxon>
        <taxon>Flavobacteriia</taxon>
        <taxon>Flavobacteriales</taxon>
        <taxon>Flavobacteriaceae</taxon>
        <taxon>Flavobacterium</taxon>
    </lineage>
</organism>
<feature type="transmembrane region" description="Helical" evidence="6">
    <location>
        <begin position="93"/>
        <end position="118"/>
    </location>
</feature>
<keyword evidence="5 6" id="KW-0472">Membrane</keyword>
<dbReference type="RefSeq" id="WP_073408307.1">
    <property type="nucleotide sequence ID" value="NZ_FQWH01000001.1"/>
</dbReference>
<feature type="transmembrane region" description="Helical" evidence="6">
    <location>
        <begin position="154"/>
        <end position="174"/>
    </location>
</feature>
<evidence type="ECO:0000256" key="6">
    <source>
        <dbReference type="SAM" id="Phobius"/>
    </source>
</evidence>
<dbReference type="PANTHER" id="PTHR30250">
    <property type="entry name" value="PST FAMILY PREDICTED COLANIC ACID TRANSPORTER"/>
    <property type="match status" value="1"/>
</dbReference>
<feature type="transmembrane region" description="Helical" evidence="6">
    <location>
        <begin position="186"/>
        <end position="209"/>
    </location>
</feature>
<feature type="transmembrane region" description="Helical" evidence="6">
    <location>
        <begin position="124"/>
        <end position="145"/>
    </location>
</feature>
<accession>A0A1M5HLR8</accession>
<evidence type="ECO:0000256" key="4">
    <source>
        <dbReference type="ARBA" id="ARBA00022989"/>
    </source>
</evidence>
<evidence type="ECO:0000256" key="2">
    <source>
        <dbReference type="ARBA" id="ARBA00022475"/>
    </source>
</evidence>
<gene>
    <name evidence="7" type="ORF">SAMN05444388_101915</name>
</gene>
<dbReference type="InterPro" id="IPR050833">
    <property type="entry name" value="Poly_Biosynth_Transport"/>
</dbReference>
<keyword evidence="2" id="KW-1003">Cell membrane</keyword>
<dbReference type="PANTHER" id="PTHR30250:SF11">
    <property type="entry name" value="O-ANTIGEN TRANSPORTER-RELATED"/>
    <property type="match status" value="1"/>
</dbReference>
<evidence type="ECO:0000313" key="7">
    <source>
        <dbReference type="EMBL" id="SHG16916.1"/>
    </source>
</evidence>
<protein>
    <submittedName>
        <fullName evidence="7">Membrane protein involved in the export of O-antigen and teichoic acid</fullName>
    </submittedName>
</protein>